<feature type="compositionally biased region" description="Acidic residues" evidence="1">
    <location>
        <begin position="415"/>
        <end position="434"/>
    </location>
</feature>
<evidence type="ECO:0000313" key="2">
    <source>
        <dbReference type="EMBL" id="KIM74217.1"/>
    </source>
</evidence>
<evidence type="ECO:0000256" key="1">
    <source>
        <dbReference type="SAM" id="MobiDB-lite"/>
    </source>
</evidence>
<accession>A0A0C3BA64</accession>
<reference evidence="3" key="2">
    <citation type="submission" date="2015-01" db="EMBL/GenBank/DDBJ databases">
        <title>Evolutionary Origins and Diversification of the Mycorrhizal Mutualists.</title>
        <authorList>
            <consortium name="DOE Joint Genome Institute"/>
            <consortium name="Mycorrhizal Genomics Consortium"/>
            <person name="Kohler A."/>
            <person name="Kuo A."/>
            <person name="Nagy L.G."/>
            <person name="Floudas D."/>
            <person name="Copeland A."/>
            <person name="Barry K.W."/>
            <person name="Cichocki N."/>
            <person name="Veneault-Fourrey C."/>
            <person name="LaButti K."/>
            <person name="Lindquist E.A."/>
            <person name="Lipzen A."/>
            <person name="Lundell T."/>
            <person name="Morin E."/>
            <person name="Murat C."/>
            <person name="Riley R."/>
            <person name="Ohm R."/>
            <person name="Sun H."/>
            <person name="Tunlid A."/>
            <person name="Henrissat B."/>
            <person name="Grigoriev I.V."/>
            <person name="Hibbett D.S."/>
            <person name="Martin F."/>
        </authorList>
    </citation>
    <scope>NUCLEOTIDE SEQUENCE [LARGE SCALE GENOMIC DNA]</scope>
    <source>
        <strain evidence="3">F 1598</strain>
    </source>
</reference>
<dbReference type="AlphaFoldDB" id="A0A0C3BA64"/>
<dbReference type="PANTHER" id="PTHR33104:SF2">
    <property type="entry name" value="CXC3 LIKE CYSTEINE CLUSTER DOMAIN-CONTAINING PROTEIN"/>
    <property type="match status" value="1"/>
</dbReference>
<feature type="non-terminal residue" evidence="2">
    <location>
        <position position="1"/>
    </location>
</feature>
<reference evidence="2 3" key="1">
    <citation type="submission" date="2014-04" db="EMBL/GenBank/DDBJ databases">
        <authorList>
            <consortium name="DOE Joint Genome Institute"/>
            <person name="Kuo A."/>
            <person name="Tarkka M."/>
            <person name="Buscot F."/>
            <person name="Kohler A."/>
            <person name="Nagy L.G."/>
            <person name="Floudas D."/>
            <person name="Copeland A."/>
            <person name="Barry K.W."/>
            <person name="Cichocki N."/>
            <person name="Veneault-Fourrey C."/>
            <person name="LaButti K."/>
            <person name="Lindquist E.A."/>
            <person name="Lipzen A."/>
            <person name="Lundell T."/>
            <person name="Morin E."/>
            <person name="Murat C."/>
            <person name="Sun H."/>
            <person name="Tunlid A."/>
            <person name="Henrissat B."/>
            <person name="Grigoriev I.V."/>
            <person name="Hibbett D.S."/>
            <person name="Martin F."/>
            <person name="Nordberg H.P."/>
            <person name="Cantor M.N."/>
            <person name="Hua S.X."/>
        </authorList>
    </citation>
    <scope>NUCLEOTIDE SEQUENCE [LARGE SCALE GENOMIC DNA]</scope>
    <source>
        <strain evidence="2 3">F 1598</strain>
    </source>
</reference>
<dbReference type="OrthoDB" id="3192989at2759"/>
<proteinExistence type="predicted"/>
<protein>
    <recommendedName>
        <fullName evidence="4">CxC2-like cysteine cluster KDZ transposase-associated domain-containing protein</fullName>
    </recommendedName>
</protein>
<dbReference type="Proteomes" id="UP000054166">
    <property type="component" value="Unassembled WGS sequence"/>
</dbReference>
<sequence>CPQPGINLPPNWKEDPDRWLYRRVLAYDGNFSNEHMRMRQPFLDASLTDGEGYVVGEHNYQYHLKHSVEIKQKSTCRNHKAHNTVDSLSSKLDATGSGVCACGRHGCYVPHSMADFQKGERQMNVDYSICNALNYHTEDLPDCLLIYDIGCQWWINFLLRLQRSHTLSIPEKMKLIVAVGSFHLGAHIPECFVLFSLHFVLGVGQLDGEILETLWAAFNKISPSARSMSKAHRREVYDDHMCDSNFKKMVGMGACICQFFISQNLTFSWATKEAYLALEKSLDQSKTQGWKRQEQQAMKERGELLRIFEVKADKAPTQAEIRLALTSQERKTGLNDGALQWLASGISLEKAQDKLRAEARQLSAHSSVSKRTAIATSRQKLGRKIEAFHAKGSAFLDVGDEFDDFPDDSIPSDASSDEGSNDDEEEEEEEEMAENPEGLRLAMPSSLGRECIVRIGLEALATQELELRKGQANDALEDLRLALGHKALLWRTKVRTAKNNKERTRAWDDIKTARRQVEKNVRHYHRARRALVALGADETIMTQYKVIGTDDLRLSGDVLDPSRLGQRNDTLAWFWRLGTNNSDQDNSWMEEFYRVNFLRAKARYDRWDEELKIVQHEMQWCVLYFEHQMEIWGERAQAATREGPRAYAHKQVAMWENFAIDGRRNFS</sequence>
<evidence type="ECO:0008006" key="4">
    <source>
        <dbReference type="Google" id="ProtNLM"/>
    </source>
</evidence>
<keyword evidence="3" id="KW-1185">Reference proteome</keyword>
<feature type="non-terminal residue" evidence="2">
    <location>
        <position position="667"/>
    </location>
</feature>
<organism evidence="2 3">
    <name type="scientific">Piloderma croceum (strain F 1598)</name>
    <dbReference type="NCBI Taxonomy" id="765440"/>
    <lineage>
        <taxon>Eukaryota</taxon>
        <taxon>Fungi</taxon>
        <taxon>Dikarya</taxon>
        <taxon>Basidiomycota</taxon>
        <taxon>Agaricomycotina</taxon>
        <taxon>Agaricomycetes</taxon>
        <taxon>Agaricomycetidae</taxon>
        <taxon>Atheliales</taxon>
        <taxon>Atheliaceae</taxon>
        <taxon>Piloderma</taxon>
    </lineage>
</organism>
<dbReference type="EMBL" id="KN833065">
    <property type="protein sequence ID" value="KIM74217.1"/>
    <property type="molecule type" value="Genomic_DNA"/>
</dbReference>
<dbReference type="InParanoid" id="A0A0C3BA64"/>
<feature type="region of interest" description="Disordered" evidence="1">
    <location>
        <begin position="406"/>
        <end position="441"/>
    </location>
</feature>
<dbReference type="STRING" id="765440.A0A0C3BA64"/>
<dbReference type="PANTHER" id="PTHR33104">
    <property type="entry name" value="SI:DKEY-29D5.2"/>
    <property type="match status" value="1"/>
</dbReference>
<dbReference type="InterPro" id="IPR040521">
    <property type="entry name" value="KDZ"/>
</dbReference>
<name>A0A0C3BA64_PILCF</name>
<evidence type="ECO:0000313" key="3">
    <source>
        <dbReference type="Proteomes" id="UP000054166"/>
    </source>
</evidence>
<gene>
    <name evidence="2" type="ORF">PILCRDRAFT_48517</name>
</gene>
<dbReference type="HOGENOM" id="CLU_003703_13_1_1"/>
<dbReference type="Pfam" id="PF18758">
    <property type="entry name" value="KDZ"/>
    <property type="match status" value="1"/>
</dbReference>